<protein>
    <submittedName>
        <fullName evidence="2">Uncharacterized protein</fullName>
    </submittedName>
</protein>
<reference evidence="2" key="1">
    <citation type="submission" date="2021-02" db="EMBL/GenBank/DDBJ databases">
        <title>First Annotated Genome of the Yellow-green Alga Tribonema minus.</title>
        <authorList>
            <person name="Mahan K.M."/>
        </authorList>
    </citation>
    <scope>NUCLEOTIDE SEQUENCE</scope>
    <source>
        <strain evidence="2">UTEX B ZZ1240</strain>
    </source>
</reference>
<proteinExistence type="predicted"/>
<comment type="caution">
    <text evidence="2">The sequence shown here is derived from an EMBL/GenBank/DDBJ whole genome shotgun (WGS) entry which is preliminary data.</text>
</comment>
<feature type="signal peptide" evidence="1">
    <location>
        <begin position="1"/>
        <end position="16"/>
    </location>
</feature>
<keyword evidence="1" id="KW-0732">Signal</keyword>
<dbReference type="Proteomes" id="UP000664859">
    <property type="component" value="Unassembled WGS sequence"/>
</dbReference>
<dbReference type="AlphaFoldDB" id="A0A836CH55"/>
<dbReference type="OrthoDB" id="439808at2759"/>
<name>A0A836CH55_9STRA</name>
<dbReference type="EMBL" id="JAFCMP010000123">
    <property type="protein sequence ID" value="KAG5185757.1"/>
    <property type="molecule type" value="Genomic_DNA"/>
</dbReference>
<evidence type="ECO:0000256" key="1">
    <source>
        <dbReference type="SAM" id="SignalP"/>
    </source>
</evidence>
<gene>
    <name evidence="2" type="ORF">JKP88DRAFT_194370</name>
</gene>
<keyword evidence="3" id="KW-1185">Reference proteome</keyword>
<accession>A0A836CH55</accession>
<evidence type="ECO:0000313" key="3">
    <source>
        <dbReference type="Proteomes" id="UP000664859"/>
    </source>
</evidence>
<evidence type="ECO:0000313" key="2">
    <source>
        <dbReference type="EMBL" id="KAG5185757.1"/>
    </source>
</evidence>
<sequence length="274" mass="30088">MPIMVASRTPLLSVLAASQLACGHSLAPIRAGSWVTPAAAAGSRLSGTGALRIASHACSMSGRQRASGRPSLDDVERISFGKAAKKRGTGSRGVCHRLNADERAEWELAKKRGYLVLRGTGYRKERKGSPLGNIFRQYCDAKAVPFVSLEQAVGINAVDEVHVDLSPLRQRELDDVKREIDALAMEFGASRVESATVAADPFQYVDDDALEDDVIWRLPQVELVYTVSTRKQAKELGEKLFAYWLDRNTHWQEERDGDAAEIEDRVDAPLDLIA</sequence>
<organism evidence="2 3">
    <name type="scientific">Tribonema minus</name>
    <dbReference type="NCBI Taxonomy" id="303371"/>
    <lineage>
        <taxon>Eukaryota</taxon>
        <taxon>Sar</taxon>
        <taxon>Stramenopiles</taxon>
        <taxon>Ochrophyta</taxon>
        <taxon>PX clade</taxon>
        <taxon>Xanthophyceae</taxon>
        <taxon>Tribonematales</taxon>
        <taxon>Tribonemataceae</taxon>
        <taxon>Tribonema</taxon>
    </lineage>
</organism>
<feature type="chain" id="PRO_5032966056" evidence="1">
    <location>
        <begin position="17"/>
        <end position="274"/>
    </location>
</feature>